<protein>
    <submittedName>
        <fullName evidence="1">Uncharacterized protein</fullName>
    </submittedName>
</protein>
<dbReference type="AlphaFoldDB" id="B2WAK1"/>
<name>B2WAK1_PYRTR</name>
<sequence>MTIPERWVGFPLCKRVVAPRCPSLRHLVCLFVFDGETVNTRYDIDTSRIHPTRREKQIISKRHKLSDPQLKHILDVTVAAQQHRHHILDWTRDGSNSFSSRY</sequence>
<organism evidence="1 2">
    <name type="scientific">Pyrenophora tritici-repentis (strain Pt-1C-BFP)</name>
    <name type="common">Wheat tan spot fungus</name>
    <name type="synonym">Drechslera tritici-repentis</name>
    <dbReference type="NCBI Taxonomy" id="426418"/>
    <lineage>
        <taxon>Eukaryota</taxon>
        <taxon>Fungi</taxon>
        <taxon>Dikarya</taxon>
        <taxon>Ascomycota</taxon>
        <taxon>Pezizomycotina</taxon>
        <taxon>Dothideomycetes</taxon>
        <taxon>Pleosporomycetidae</taxon>
        <taxon>Pleosporales</taxon>
        <taxon>Pleosporineae</taxon>
        <taxon>Pleosporaceae</taxon>
        <taxon>Pyrenophora</taxon>
    </lineage>
</organism>
<gene>
    <name evidence="1" type="ORF">PTRG_07314</name>
</gene>
<proteinExistence type="predicted"/>
<dbReference type="EMBL" id="DS231621">
    <property type="protein sequence ID" value="EDU50233.1"/>
    <property type="molecule type" value="Genomic_DNA"/>
</dbReference>
<accession>B2WAK1</accession>
<dbReference type="InParanoid" id="B2WAK1"/>
<evidence type="ECO:0000313" key="2">
    <source>
        <dbReference type="Proteomes" id="UP000001471"/>
    </source>
</evidence>
<evidence type="ECO:0000313" key="1">
    <source>
        <dbReference type="EMBL" id="EDU50233.1"/>
    </source>
</evidence>
<dbReference type="HOGENOM" id="CLU_2278877_0_0_1"/>
<dbReference type="Proteomes" id="UP000001471">
    <property type="component" value="Unassembled WGS sequence"/>
</dbReference>
<reference evidence="2" key="1">
    <citation type="journal article" date="2013" name="G3 (Bethesda)">
        <title>Comparative genomics of a plant-pathogenic fungus, Pyrenophora tritici-repentis, reveals transduplication and the impact of repeat elements on pathogenicity and population divergence.</title>
        <authorList>
            <person name="Manning V.A."/>
            <person name="Pandelova I."/>
            <person name="Dhillon B."/>
            <person name="Wilhelm L.J."/>
            <person name="Goodwin S.B."/>
            <person name="Berlin A.M."/>
            <person name="Figueroa M."/>
            <person name="Freitag M."/>
            <person name="Hane J.K."/>
            <person name="Henrissat B."/>
            <person name="Holman W.H."/>
            <person name="Kodira C.D."/>
            <person name="Martin J."/>
            <person name="Oliver R.P."/>
            <person name="Robbertse B."/>
            <person name="Schackwitz W."/>
            <person name="Schwartz D.C."/>
            <person name="Spatafora J.W."/>
            <person name="Turgeon B.G."/>
            <person name="Yandava C."/>
            <person name="Young S."/>
            <person name="Zhou S."/>
            <person name="Zeng Q."/>
            <person name="Grigoriev I.V."/>
            <person name="Ma L.-J."/>
            <person name="Ciuffetti L.M."/>
        </authorList>
    </citation>
    <scope>NUCLEOTIDE SEQUENCE [LARGE SCALE GENOMIC DNA]</scope>
    <source>
        <strain evidence="2">Pt-1C-BFP</strain>
    </source>
</reference>